<name>A0A812IV06_SYMPI</name>
<evidence type="ECO:0000313" key="3">
    <source>
        <dbReference type="Proteomes" id="UP000649617"/>
    </source>
</evidence>
<gene>
    <name evidence="2" type="primary">SHOC2</name>
    <name evidence="2" type="ORF">SPIL2461_LOCUS859</name>
</gene>
<evidence type="ECO:0000313" key="2">
    <source>
        <dbReference type="EMBL" id="CAE7174707.1"/>
    </source>
</evidence>
<protein>
    <submittedName>
        <fullName evidence="2">SHOC2 protein</fullName>
    </submittedName>
</protein>
<sequence length="224" mass="23303">MLTSTALGLVTGIVIYFKSSVFYYHYTGAATYRSVVPSQPAETILDAGVVNFAVGSGVDASRSVGFQSAADAALICVAPIVDASMKPQTPVSLYAYGVNCCSFRGSFHCDDALNPNARYGFVRPEPTAVLPPLLADLASGPSEETLAAAVRLQQASYGGSEKHVRNIFVRYVNDPLAAKMSFVDTAVLAGVSCSSLFLAGLLASASVVVLGAGKVGLILKRLVV</sequence>
<keyword evidence="1" id="KW-1133">Transmembrane helix</keyword>
<keyword evidence="1" id="KW-0472">Membrane</keyword>
<dbReference type="OrthoDB" id="447533at2759"/>
<dbReference type="EMBL" id="CAJNIZ010000780">
    <property type="protein sequence ID" value="CAE7174707.1"/>
    <property type="molecule type" value="Genomic_DNA"/>
</dbReference>
<accession>A0A812IV06</accession>
<keyword evidence="3" id="KW-1185">Reference proteome</keyword>
<organism evidence="2 3">
    <name type="scientific">Symbiodinium pilosum</name>
    <name type="common">Dinoflagellate</name>
    <dbReference type="NCBI Taxonomy" id="2952"/>
    <lineage>
        <taxon>Eukaryota</taxon>
        <taxon>Sar</taxon>
        <taxon>Alveolata</taxon>
        <taxon>Dinophyceae</taxon>
        <taxon>Suessiales</taxon>
        <taxon>Symbiodiniaceae</taxon>
        <taxon>Symbiodinium</taxon>
    </lineage>
</organism>
<proteinExistence type="predicted"/>
<comment type="caution">
    <text evidence="2">The sequence shown here is derived from an EMBL/GenBank/DDBJ whole genome shotgun (WGS) entry which is preliminary data.</text>
</comment>
<keyword evidence="1" id="KW-0812">Transmembrane</keyword>
<evidence type="ECO:0000256" key="1">
    <source>
        <dbReference type="SAM" id="Phobius"/>
    </source>
</evidence>
<dbReference type="Proteomes" id="UP000649617">
    <property type="component" value="Unassembled WGS sequence"/>
</dbReference>
<dbReference type="AlphaFoldDB" id="A0A812IV06"/>
<feature type="transmembrane region" description="Helical" evidence="1">
    <location>
        <begin position="196"/>
        <end position="219"/>
    </location>
</feature>
<reference evidence="2" key="1">
    <citation type="submission" date="2021-02" db="EMBL/GenBank/DDBJ databases">
        <authorList>
            <person name="Dougan E. K."/>
            <person name="Rhodes N."/>
            <person name="Thang M."/>
            <person name="Chan C."/>
        </authorList>
    </citation>
    <scope>NUCLEOTIDE SEQUENCE</scope>
</reference>